<keyword evidence="2" id="KW-1185">Reference proteome</keyword>
<sequence length="74" mass="8138">MVNVAVGYSRNHCFDQIPSDSSNRSQILMVDFWTLRFKCSLSGSWISLGSSVDLKSPFSACGSTGLKPQLHLTK</sequence>
<proteinExistence type="predicted"/>
<accession>A0AAD3SM75</accession>
<name>A0AAD3SM75_NEPGR</name>
<evidence type="ECO:0000313" key="2">
    <source>
        <dbReference type="Proteomes" id="UP001279734"/>
    </source>
</evidence>
<reference evidence="1" key="1">
    <citation type="submission" date="2023-05" db="EMBL/GenBank/DDBJ databases">
        <title>Nepenthes gracilis genome sequencing.</title>
        <authorList>
            <person name="Fukushima K."/>
        </authorList>
    </citation>
    <scope>NUCLEOTIDE SEQUENCE</scope>
    <source>
        <strain evidence="1">SING2019-196</strain>
    </source>
</reference>
<protein>
    <submittedName>
        <fullName evidence="1">Uncharacterized protein</fullName>
    </submittedName>
</protein>
<dbReference type="Proteomes" id="UP001279734">
    <property type="component" value="Unassembled WGS sequence"/>
</dbReference>
<dbReference type="EMBL" id="BSYO01000012">
    <property type="protein sequence ID" value="GMH13116.1"/>
    <property type="molecule type" value="Genomic_DNA"/>
</dbReference>
<gene>
    <name evidence="1" type="ORF">Nepgr_014957</name>
</gene>
<organism evidence="1 2">
    <name type="scientific">Nepenthes gracilis</name>
    <name type="common">Slender pitcher plant</name>
    <dbReference type="NCBI Taxonomy" id="150966"/>
    <lineage>
        <taxon>Eukaryota</taxon>
        <taxon>Viridiplantae</taxon>
        <taxon>Streptophyta</taxon>
        <taxon>Embryophyta</taxon>
        <taxon>Tracheophyta</taxon>
        <taxon>Spermatophyta</taxon>
        <taxon>Magnoliopsida</taxon>
        <taxon>eudicotyledons</taxon>
        <taxon>Gunneridae</taxon>
        <taxon>Pentapetalae</taxon>
        <taxon>Caryophyllales</taxon>
        <taxon>Nepenthaceae</taxon>
        <taxon>Nepenthes</taxon>
    </lineage>
</organism>
<evidence type="ECO:0000313" key="1">
    <source>
        <dbReference type="EMBL" id="GMH13116.1"/>
    </source>
</evidence>
<comment type="caution">
    <text evidence="1">The sequence shown here is derived from an EMBL/GenBank/DDBJ whole genome shotgun (WGS) entry which is preliminary data.</text>
</comment>
<dbReference type="AlphaFoldDB" id="A0AAD3SM75"/>